<keyword evidence="10 19" id="KW-0274">FAD</keyword>
<evidence type="ECO:0000259" key="20">
    <source>
        <dbReference type="PROSITE" id="PS51387"/>
    </source>
</evidence>
<feature type="active site" description="Proton donor" evidence="19">
    <location>
        <position position="226"/>
    </location>
</feature>
<comment type="pathway">
    <text evidence="4 19">Cell wall biogenesis; peptidoglycan biosynthesis.</text>
</comment>
<accession>A0A6P1M7S9</accession>
<evidence type="ECO:0000256" key="8">
    <source>
        <dbReference type="ARBA" id="ARBA00022618"/>
    </source>
</evidence>
<dbReference type="InterPro" id="IPR036318">
    <property type="entry name" value="FAD-bd_PCMH-like_sf"/>
</dbReference>
<evidence type="ECO:0000256" key="6">
    <source>
        <dbReference type="ARBA" id="ARBA00015188"/>
    </source>
</evidence>
<evidence type="ECO:0000256" key="16">
    <source>
        <dbReference type="ARBA" id="ARBA00023316"/>
    </source>
</evidence>
<evidence type="ECO:0000256" key="1">
    <source>
        <dbReference type="ARBA" id="ARBA00001974"/>
    </source>
</evidence>
<dbReference type="InterPro" id="IPR016167">
    <property type="entry name" value="FAD-bd_PCMH_sub1"/>
</dbReference>
<dbReference type="KEGG" id="taer:GT409_15415"/>
<keyword evidence="8 19" id="KW-0132">Cell division</keyword>
<dbReference type="NCBIfam" id="TIGR00179">
    <property type="entry name" value="murB"/>
    <property type="match status" value="1"/>
</dbReference>
<dbReference type="EC" id="1.3.1.98" evidence="5 19"/>
<organism evidence="21 22">
    <name type="scientific">Tichowtungia aerotolerans</name>
    <dbReference type="NCBI Taxonomy" id="2697043"/>
    <lineage>
        <taxon>Bacteria</taxon>
        <taxon>Pseudomonadati</taxon>
        <taxon>Kiritimatiellota</taxon>
        <taxon>Tichowtungiia</taxon>
        <taxon>Tichowtungiales</taxon>
        <taxon>Tichowtungiaceae</taxon>
        <taxon>Tichowtungia</taxon>
    </lineage>
</organism>
<dbReference type="GO" id="GO:0009252">
    <property type="term" value="P:peptidoglycan biosynthetic process"/>
    <property type="evidence" value="ECO:0007669"/>
    <property type="project" value="UniProtKB-UniRule"/>
</dbReference>
<dbReference type="SUPFAM" id="SSF56194">
    <property type="entry name" value="Uridine diphospho-N-Acetylenolpyruvylglucosamine reductase, MurB, C-terminal domain"/>
    <property type="match status" value="1"/>
</dbReference>
<dbReference type="PANTHER" id="PTHR21071">
    <property type="entry name" value="UDP-N-ACETYLENOLPYRUVOYLGLUCOSAMINE REDUCTASE"/>
    <property type="match status" value="1"/>
</dbReference>
<dbReference type="Pfam" id="PF01565">
    <property type="entry name" value="FAD_binding_4"/>
    <property type="match status" value="1"/>
</dbReference>
<comment type="cofactor">
    <cofactor evidence="1 19">
        <name>FAD</name>
        <dbReference type="ChEBI" id="CHEBI:57692"/>
    </cofactor>
</comment>
<dbReference type="AlphaFoldDB" id="A0A6P1M7S9"/>
<name>A0A6P1M7S9_9BACT</name>
<evidence type="ECO:0000256" key="17">
    <source>
        <dbReference type="ARBA" id="ARBA00031026"/>
    </source>
</evidence>
<keyword evidence="13 19" id="KW-0573">Peptidoglycan synthesis</keyword>
<evidence type="ECO:0000256" key="19">
    <source>
        <dbReference type="HAMAP-Rule" id="MF_00037"/>
    </source>
</evidence>
<evidence type="ECO:0000256" key="11">
    <source>
        <dbReference type="ARBA" id="ARBA00022857"/>
    </source>
</evidence>
<comment type="similarity">
    <text evidence="19">Belongs to the MurB family.</text>
</comment>
<protein>
    <recommendedName>
        <fullName evidence="6 19">UDP-N-acetylenolpyruvoylglucosamine reductase</fullName>
        <ecNumber evidence="5 19">1.3.1.98</ecNumber>
    </recommendedName>
    <alternativeName>
        <fullName evidence="17 19">UDP-N-acetylmuramate dehydrogenase</fullName>
    </alternativeName>
</protein>
<keyword evidence="16 19" id="KW-0961">Cell wall biogenesis/degradation</keyword>
<dbReference type="GO" id="GO:0071555">
    <property type="term" value="P:cell wall organization"/>
    <property type="evidence" value="ECO:0007669"/>
    <property type="project" value="UniProtKB-KW"/>
</dbReference>
<sequence length="311" mass="33723">MKSASEIKELFPELEISENIPLKKFTTFRLGGPCPLLIDNPPADRLPALVQALNKKGIKFLVIGQGSNLVISDDGLDCAVIRFCSEIPHIQTNETGITVSGDTLLEDCSRITVEQALGDLAYCTGIPGTVGGGIAGNAGAFGRQIGDHLVSAEILTLDGTVLSVSREELEFSYRHSRLKETGEIVLSATFVLPSEKANILQAERQRILDFRKEHHPDWHATPCAGSVFKNIEPTSAVERRKAAGHFLEEAGAKTMTVGGARVFHQHANIIIGEIGCTAQNVKSLCDQMKQAVLKKSGIKLIPEVRFLGRFQ</sequence>
<evidence type="ECO:0000256" key="2">
    <source>
        <dbReference type="ARBA" id="ARBA00003921"/>
    </source>
</evidence>
<dbReference type="UniPathway" id="UPA00219"/>
<dbReference type="InterPro" id="IPR003170">
    <property type="entry name" value="MurB"/>
</dbReference>
<dbReference type="InterPro" id="IPR016166">
    <property type="entry name" value="FAD-bd_PCMH"/>
</dbReference>
<keyword evidence="14 19" id="KW-0560">Oxidoreductase</keyword>
<dbReference type="GO" id="GO:0008762">
    <property type="term" value="F:UDP-N-acetylmuramate dehydrogenase activity"/>
    <property type="evidence" value="ECO:0007669"/>
    <property type="project" value="UniProtKB-UniRule"/>
</dbReference>
<dbReference type="PANTHER" id="PTHR21071:SF4">
    <property type="entry name" value="UDP-N-ACETYLENOLPYRUVOYLGLUCOSAMINE REDUCTASE"/>
    <property type="match status" value="1"/>
</dbReference>
<dbReference type="GO" id="GO:0008360">
    <property type="term" value="P:regulation of cell shape"/>
    <property type="evidence" value="ECO:0007669"/>
    <property type="project" value="UniProtKB-KW"/>
</dbReference>
<dbReference type="GO" id="GO:0051301">
    <property type="term" value="P:cell division"/>
    <property type="evidence" value="ECO:0007669"/>
    <property type="project" value="UniProtKB-KW"/>
</dbReference>
<comment type="subcellular location">
    <subcellularLocation>
        <location evidence="3 19">Cytoplasm</location>
    </subcellularLocation>
</comment>
<keyword evidence="12 19" id="KW-0133">Cell shape</keyword>
<keyword evidence="11 19" id="KW-0521">NADP</keyword>
<dbReference type="InterPro" id="IPR036635">
    <property type="entry name" value="MurB_C_sf"/>
</dbReference>
<dbReference type="InterPro" id="IPR016169">
    <property type="entry name" value="FAD-bd_PCMH_sub2"/>
</dbReference>
<comment type="catalytic activity">
    <reaction evidence="18 19">
        <text>UDP-N-acetyl-alpha-D-muramate + NADP(+) = UDP-N-acetyl-3-O-(1-carboxyvinyl)-alpha-D-glucosamine + NADPH + H(+)</text>
        <dbReference type="Rhea" id="RHEA:12248"/>
        <dbReference type="ChEBI" id="CHEBI:15378"/>
        <dbReference type="ChEBI" id="CHEBI:57783"/>
        <dbReference type="ChEBI" id="CHEBI:58349"/>
        <dbReference type="ChEBI" id="CHEBI:68483"/>
        <dbReference type="ChEBI" id="CHEBI:70757"/>
        <dbReference type="EC" id="1.3.1.98"/>
    </reaction>
</comment>
<evidence type="ECO:0000256" key="14">
    <source>
        <dbReference type="ARBA" id="ARBA00023002"/>
    </source>
</evidence>
<feature type="active site" evidence="19">
    <location>
        <position position="174"/>
    </location>
</feature>
<keyword evidence="9 19" id="KW-0285">Flavoprotein</keyword>
<evidence type="ECO:0000256" key="18">
    <source>
        <dbReference type="ARBA" id="ARBA00048914"/>
    </source>
</evidence>
<evidence type="ECO:0000256" key="12">
    <source>
        <dbReference type="ARBA" id="ARBA00022960"/>
    </source>
</evidence>
<dbReference type="EMBL" id="CP047593">
    <property type="protein sequence ID" value="QHI70769.1"/>
    <property type="molecule type" value="Genomic_DNA"/>
</dbReference>
<dbReference type="Proteomes" id="UP000464954">
    <property type="component" value="Chromosome"/>
</dbReference>
<reference evidence="21 22" key="1">
    <citation type="submission" date="2020-01" db="EMBL/GenBank/DDBJ databases">
        <title>Ponticoccus aerotolerans gen. nov., sp. nov., an anaerobic bacterium and proposal of Ponticoccusceae fam. nov., Ponticoccusles ord. nov. and Ponticoccuse classis nov. in the phylum Kiritimatiellaeota.</title>
        <authorList>
            <person name="Zhou L.Y."/>
            <person name="Du Z.J."/>
        </authorList>
    </citation>
    <scope>NUCLEOTIDE SEQUENCE [LARGE SCALE GENOMIC DNA]</scope>
    <source>
        <strain evidence="21 22">S-5007</strain>
    </source>
</reference>
<evidence type="ECO:0000256" key="3">
    <source>
        <dbReference type="ARBA" id="ARBA00004496"/>
    </source>
</evidence>
<evidence type="ECO:0000256" key="5">
    <source>
        <dbReference type="ARBA" id="ARBA00012518"/>
    </source>
</evidence>
<evidence type="ECO:0000256" key="10">
    <source>
        <dbReference type="ARBA" id="ARBA00022827"/>
    </source>
</evidence>
<dbReference type="Gene3D" id="3.90.78.10">
    <property type="entry name" value="UDP-N-acetylenolpyruvoylglucosamine reductase, C-terminal domain"/>
    <property type="match status" value="1"/>
</dbReference>
<feature type="domain" description="FAD-binding PCMH-type" evidence="20">
    <location>
        <begin position="30"/>
        <end position="195"/>
    </location>
</feature>
<keyword evidence="7 19" id="KW-0963">Cytoplasm</keyword>
<dbReference type="PROSITE" id="PS51387">
    <property type="entry name" value="FAD_PCMH"/>
    <property type="match status" value="1"/>
</dbReference>
<evidence type="ECO:0000256" key="15">
    <source>
        <dbReference type="ARBA" id="ARBA00023306"/>
    </source>
</evidence>
<comment type="function">
    <text evidence="2 19">Cell wall formation.</text>
</comment>
<dbReference type="GO" id="GO:0071949">
    <property type="term" value="F:FAD binding"/>
    <property type="evidence" value="ECO:0007669"/>
    <property type="project" value="InterPro"/>
</dbReference>
<dbReference type="InterPro" id="IPR006094">
    <property type="entry name" value="Oxid_FAD_bind_N"/>
</dbReference>
<dbReference type="InterPro" id="IPR011601">
    <property type="entry name" value="MurB_C"/>
</dbReference>
<dbReference type="Gene3D" id="3.30.43.10">
    <property type="entry name" value="Uridine Diphospho-n-acetylenolpyruvylglucosamine Reductase, domain 2"/>
    <property type="match status" value="1"/>
</dbReference>
<dbReference type="SUPFAM" id="SSF56176">
    <property type="entry name" value="FAD-binding/transporter-associated domain-like"/>
    <property type="match status" value="1"/>
</dbReference>
<evidence type="ECO:0000313" key="21">
    <source>
        <dbReference type="EMBL" id="QHI70769.1"/>
    </source>
</evidence>
<dbReference type="RefSeq" id="WP_160629941.1">
    <property type="nucleotide sequence ID" value="NZ_CP047593.1"/>
</dbReference>
<evidence type="ECO:0000256" key="13">
    <source>
        <dbReference type="ARBA" id="ARBA00022984"/>
    </source>
</evidence>
<dbReference type="Pfam" id="PF02873">
    <property type="entry name" value="MurB_C"/>
    <property type="match status" value="1"/>
</dbReference>
<evidence type="ECO:0000256" key="7">
    <source>
        <dbReference type="ARBA" id="ARBA00022490"/>
    </source>
</evidence>
<keyword evidence="22" id="KW-1185">Reference proteome</keyword>
<dbReference type="GO" id="GO:0005829">
    <property type="term" value="C:cytosol"/>
    <property type="evidence" value="ECO:0007669"/>
    <property type="project" value="TreeGrafter"/>
</dbReference>
<dbReference type="Gene3D" id="3.30.465.10">
    <property type="match status" value="1"/>
</dbReference>
<feature type="active site" evidence="19">
    <location>
        <position position="303"/>
    </location>
</feature>
<proteinExistence type="inferred from homology"/>
<dbReference type="HAMAP" id="MF_00037">
    <property type="entry name" value="MurB"/>
    <property type="match status" value="1"/>
</dbReference>
<evidence type="ECO:0000256" key="4">
    <source>
        <dbReference type="ARBA" id="ARBA00004752"/>
    </source>
</evidence>
<evidence type="ECO:0000313" key="22">
    <source>
        <dbReference type="Proteomes" id="UP000464954"/>
    </source>
</evidence>
<keyword evidence="15 19" id="KW-0131">Cell cycle</keyword>
<evidence type="ECO:0000256" key="9">
    <source>
        <dbReference type="ARBA" id="ARBA00022630"/>
    </source>
</evidence>
<gene>
    <name evidence="19 21" type="primary">murB</name>
    <name evidence="21" type="ORF">GT409_15415</name>
</gene>